<evidence type="ECO:0000313" key="2">
    <source>
        <dbReference type="Proteomes" id="UP000266841"/>
    </source>
</evidence>
<dbReference type="AlphaFoldDB" id="K3W4K0"/>
<accession>K3W4K0</accession>
<protein>
    <submittedName>
        <fullName evidence="1">Uncharacterized protein</fullName>
    </submittedName>
</protein>
<keyword evidence="2" id="KW-1185">Reference proteome</keyword>
<dbReference type="Proteomes" id="UP000266841">
    <property type="component" value="Unassembled WGS sequence"/>
</dbReference>
<feature type="non-terminal residue" evidence="1">
    <location>
        <position position="70"/>
    </location>
</feature>
<organism evidence="1 2">
    <name type="scientific">Thalassiosira oceanica</name>
    <name type="common">Marine diatom</name>
    <dbReference type="NCBI Taxonomy" id="159749"/>
    <lineage>
        <taxon>Eukaryota</taxon>
        <taxon>Sar</taxon>
        <taxon>Stramenopiles</taxon>
        <taxon>Ochrophyta</taxon>
        <taxon>Bacillariophyta</taxon>
        <taxon>Coscinodiscophyceae</taxon>
        <taxon>Thalassiosirophycidae</taxon>
        <taxon>Thalassiosirales</taxon>
        <taxon>Thalassiosiraceae</taxon>
        <taxon>Thalassiosira</taxon>
    </lineage>
</organism>
<evidence type="ECO:0000313" key="1">
    <source>
        <dbReference type="EMBL" id="EJK78074.1"/>
    </source>
</evidence>
<gene>
    <name evidence="1" type="ORF">THAOC_00046</name>
</gene>
<sequence>MAGPNGAFSLTWLKLVEVARKHYVHPAKFLVVPGGEPPEDLIEPLDVRGPEEANFVEDENLDVSPLLSHG</sequence>
<name>K3W4K0_THAOC</name>
<proteinExistence type="predicted"/>
<reference evidence="1 2" key="1">
    <citation type="journal article" date="2012" name="Genome Biol.">
        <title>Genome and low-iron response of an oceanic diatom adapted to chronic iron limitation.</title>
        <authorList>
            <person name="Lommer M."/>
            <person name="Specht M."/>
            <person name="Roy A.S."/>
            <person name="Kraemer L."/>
            <person name="Andreson R."/>
            <person name="Gutowska M.A."/>
            <person name="Wolf J."/>
            <person name="Bergner S.V."/>
            <person name="Schilhabel M.B."/>
            <person name="Klostermeier U.C."/>
            <person name="Beiko R.G."/>
            <person name="Rosenstiel P."/>
            <person name="Hippler M."/>
            <person name="Laroche J."/>
        </authorList>
    </citation>
    <scope>NUCLEOTIDE SEQUENCE [LARGE SCALE GENOMIC DNA]</scope>
    <source>
        <strain evidence="1 2">CCMP1005</strain>
    </source>
</reference>
<dbReference type="EMBL" id="AGNL01000050">
    <property type="protein sequence ID" value="EJK78074.1"/>
    <property type="molecule type" value="Genomic_DNA"/>
</dbReference>
<comment type="caution">
    <text evidence="1">The sequence shown here is derived from an EMBL/GenBank/DDBJ whole genome shotgun (WGS) entry which is preliminary data.</text>
</comment>